<evidence type="ECO:0000256" key="6">
    <source>
        <dbReference type="SAM" id="MobiDB-lite"/>
    </source>
</evidence>
<proteinExistence type="inferred from homology"/>
<keyword evidence="4" id="KW-0238">DNA-binding</keyword>
<dbReference type="GO" id="GO:0016987">
    <property type="term" value="F:sigma factor activity"/>
    <property type="evidence" value="ECO:0007669"/>
    <property type="project" value="UniProtKB-KW"/>
</dbReference>
<dbReference type="SUPFAM" id="SSF88946">
    <property type="entry name" value="Sigma2 domain of RNA polymerase sigma factors"/>
    <property type="match status" value="1"/>
</dbReference>
<dbReference type="Proteomes" id="UP000245802">
    <property type="component" value="Chromosome"/>
</dbReference>
<dbReference type="PANTHER" id="PTHR43133">
    <property type="entry name" value="RNA POLYMERASE ECF-TYPE SIGMA FACTO"/>
    <property type="match status" value="1"/>
</dbReference>
<evidence type="ECO:0000313" key="8">
    <source>
        <dbReference type="EMBL" id="AWM38720.1"/>
    </source>
</evidence>
<keyword evidence="2" id="KW-0805">Transcription regulation</keyword>
<dbReference type="Pfam" id="PF04542">
    <property type="entry name" value="Sigma70_r2"/>
    <property type="match status" value="1"/>
</dbReference>
<gene>
    <name evidence="8" type="ORF">C1280_18140</name>
</gene>
<dbReference type="EMBL" id="CP025958">
    <property type="protein sequence ID" value="AWM38720.1"/>
    <property type="molecule type" value="Genomic_DNA"/>
</dbReference>
<dbReference type="RefSeq" id="WP_010050611.1">
    <property type="nucleotide sequence ID" value="NZ_CP025958.1"/>
</dbReference>
<evidence type="ECO:0000256" key="3">
    <source>
        <dbReference type="ARBA" id="ARBA00023082"/>
    </source>
</evidence>
<protein>
    <recommendedName>
        <fullName evidence="7">RNA polymerase sigma-70 region 2 domain-containing protein</fullName>
    </recommendedName>
</protein>
<organism evidence="8 9">
    <name type="scientific">Gemmata obscuriglobus</name>
    <dbReference type="NCBI Taxonomy" id="114"/>
    <lineage>
        <taxon>Bacteria</taxon>
        <taxon>Pseudomonadati</taxon>
        <taxon>Planctomycetota</taxon>
        <taxon>Planctomycetia</taxon>
        <taxon>Gemmatales</taxon>
        <taxon>Gemmataceae</taxon>
        <taxon>Gemmata</taxon>
    </lineage>
</organism>
<dbReference type="InterPro" id="IPR036388">
    <property type="entry name" value="WH-like_DNA-bd_sf"/>
</dbReference>
<evidence type="ECO:0000313" key="9">
    <source>
        <dbReference type="Proteomes" id="UP000245802"/>
    </source>
</evidence>
<dbReference type="InterPro" id="IPR014284">
    <property type="entry name" value="RNA_pol_sigma-70_dom"/>
</dbReference>
<dbReference type="KEGG" id="gog:C1280_18140"/>
<dbReference type="InterPro" id="IPR039425">
    <property type="entry name" value="RNA_pol_sigma-70-like"/>
</dbReference>
<dbReference type="AlphaFoldDB" id="A0A2Z3HBY4"/>
<dbReference type="Gene3D" id="1.10.10.10">
    <property type="entry name" value="Winged helix-like DNA-binding domain superfamily/Winged helix DNA-binding domain"/>
    <property type="match status" value="1"/>
</dbReference>
<reference evidence="8 9" key="1">
    <citation type="submission" date="2018-01" db="EMBL/GenBank/DDBJ databases">
        <title>G. obscuriglobus.</title>
        <authorList>
            <person name="Franke J."/>
            <person name="Blomberg W."/>
            <person name="Selmecki A."/>
        </authorList>
    </citation>
    <scope>NUCLEOTIDE SEQUENCE [LARGE SCALE GENOMIC DNA]</scope>
    <source>
        <strain evidence="8 9">DSM 5831</strain>
    </source>
</reference>
<keyword evidence="3" id="KW-0731">Sigma factor</keyword>
<accession>A0A2Z3HBY4</accession>
<keyword evidence="5" id="KW-0804">Transcription</keyword>
<dbReference type="InterPro" id="IPR007627">
    <property type="entry name" value="RNA_pol_sigma70_r2"/>
</dbReference>
<dbReference type="InterPro" id="IPR013325">
    <property type="entry name" value="RNA_pol_sigma_r2"/>
</dbReference>
<keyword evidence="9" id="KW-1185">Reference proteome</keyword>
<evidence type="ECO:0000256" key="1">
    <source>
        <dbReference type="ARBA" id="ARBA00010641"/>
    </source>
</evidence>
<dbReference type="GO" id="GO:0003677">
    <property type="term" value="F:DNA binding"/>
    <property type="evidence" value="ECO:0007669"/>
    <property type="project" value="UniProtKB-KW"/>
</dbReference>
<dbReference type="PANTHER" id="PTHR43133:SF8">
    <property type="entry name" value="RNA POLYMERASE SIGMA FACTOR HI_1459-RELATED"/>
    <property type="match status" value="1"/>
</dbReference>
<evidence type="ECO:0000259" key="7">
    <source>
        <dbReference type="Pfam" id="PF04542"/>
    </source>
</evidence>
<comment type="similarity">
    <text evidence="1">Belongs to the sigma-70 factor family. ECF subfamily.</text>
</comment>
<name>A0A2Z3HBY4_9BACT</name>
<feature type="domain" description="RNA polymerase sigma-70 region 2" evidence="7">
    <location>
        <begin position="26"/>
        <end position="96"/>
    </location>
</feature>
<dbReference type="SUPFAM" id="SSF88659">
    <property type="entry name" value="Sigma3 and sigma4 domains of RNA polymerase sigma factors"/>
    <property type="match status" value="1"/>
</dbReference>
<dbReference type="Gene3D" id="1.10.1740.10">
    <property type="match status" value="1"/>
</dbReference>
<evidence type="ECO:0000256" key="5">
    <source>
        <dbReference type="ARBA" id="ARBA00023163"/>
    </source>
</evidence>
<evidence type="ECO:0000256" key="2">
    <source>
        <dbReference type="ARBA" id="ARBA00023015"/>
    </source>
</evidence>
<evidence type="ECO:0000256" key="4">
    <source>
        <dbReference type="ARBA" id="ARBA00023125"/>
    </source>
</evidence>
<dbReference type="GO" id="GO:0006352">
    <property type="term" value="P:DNA-templated transcription initiation"/>
    <property type="evidence" value="ECO:0007669"/>
    <property type="project" value="InterPro"/>
</dbReference>
<feature type="region of interest" description="Disordered" evidence="6">
    <location>
        <begin position="94"/>
        <end position="125"/>
    </location>
</feature>
<dbReference type="NCBIfam" id="TIGR02937">
    <property type="entry name" value="sigma70-ECF"/>
    <property type="match status" value="1"/>
</dbReference>
<sequence>MAAVAAESDADLCAAVSAGRAAADALLKRHEKLIWSCVHRLQLPDWVDRDDIFQAGQVALAHAATKWTEGAGAKFTTYARTAIWNAVVNESRKQQKKATSFDDRPNDPDGSDLLNTLAAPEPTDPPEWLVKGIGRLSPVLRRVVVLHFGLEGEPRTWGEIASATGMTVAVAKRALELALAQLTPQTV</sequence>
<dbReference type="InterPro" id="IPR013324">
    <property type="entry name" value="RNA_pol_sigma_r3/r4-like"/>
</dbReference>